<proteinExistence type="predicted"/>
<evidence type="ECO:0000313" key="2">
    <source>
        <dbReference type="EMBL" id="QJH93700.1"/>
    </source>
</evidence>
<organism evidence="1">
    <name type="scientific">viral metagenome</name>
    <dbReference type="NCBI Taxonomy" id="1070528"/>
    <lineage>
        <taxon>unclassified sequences</taxon>
        <taxon>metagenomes</taxon>
        <taxon>organismal metagenomes</taxon>
    </lineage>
</organism>
<gene>
    <name evidence="1" type="ORF">TM448A00204_0045</name>
    <name evidence="2" type="ORF">TM448B00128_0075</name>
</gene>
<dbReference type="AlphaFoldDB" id="A0A6H1ZDN5"/>
<sequence>MEQIKADKELIELARLMIEQNGKIIEMNSILVKLFSAPTILVERKEKT</sequence>
<accession>A0A6H1ZDN5</accession>
<name>A0A6H1ZDN5_9ZZZZ</name>
<dbReference type="EMBL" id="MT144590">
    <property type="protein sequence ID" value="QJH93700.1"/>
    <property type="molecule type" value="Genomic_DNA"/>
</dbReference>
<dbReference type="EMBL" id="MT143988">
    <property type="protein sequence ID" value="QJA45300.1"/>
    <property type="molecule type" value="Genomic_DNA"/>
</dbReference>
<reference evidence="1" key="1">
    <citation type="submission" date="2020-03" db="EMBL/GenBank/DDBJ databases">
        <title>The deep terrestrial virosphere.</title>
        <authorList>
            <person name="Holmfeldt K."/>
            <person name="Nilsson E."/>
            <person name="Simone D."/>
            <person name="Lopez-Fernandez M."/>
            <person name="Wu X."/>
            <person name="de Brujin I."/>
            <person name="Lundin D."/>
            <person name="Andersson A."/>
            <person name="Bertilsson S."/>
            <person name="Dopson M."/>
        </authorList>
    </citation>
    <scope>NUCLEOTIDE SEQUENCE</scope>
    <source>
        <strain evidence="1">TM448A00204</strain>
        <strain evidence="2">TM448B00128</strain>
    </source>
</reference>
<protein>
    <submittedName>
        <fullName evidence="1">Uncharacterized protein</fullName>
    </submittedName>
</protein>
<evidence type="ECO:0000313" key="1">
    <source>
        <dbReference type="EMBL" id="QJA45300.1"/>
    </source>
</evidence>